<accession>A0A919SUR2</accession>
<comment type="caution">
    <text evidence="1">The sequence shown here is derived from an EMBL/GenBank/DDBJ whole genome shotgun (WGS) entry which is preliminary data.</text>
</comment>
<name>A0A919SUR2_9ACTN</name>
<evidence type="ECO:0000313" key="2">
    <source>
        <dbReference type="Proteomes" id="UP000681340"/>
    </source>
</evidence>
<gene>
    <name evidence="1" type="ORF">Aau02nite_78000</name>
</gene>
<evidence type="ECO:0000313" key="1">
    <source>
        <dbReference type="EMBL" id="GIM77856.1"/>
    </source>
</evidence>
<organism evidence="1 2">
    <name type="scientific">Actinoplanes auranticolor</name>
    <dbReference type="NCBI Taxonomy" id="47988"/>
    <lineage>
        <taxon>Bacteria</taxon>
        <taxon>Bacillati</taxon>
        <taxon>Actinomycetota</taxon>
        <taxon>Actinomycetes</taxon>
        <taxon>Micromonosporales</taxon>
        <taxon>Micromonosporaceae</taxon>
        <taxon>Actinoplanes</taxon>
    </lineage>
</organism>
<dbReference type="Proteomes" id="UP000681340">
    <property type="component" value="Unassembled WGS sequence"/>
</dbReference>
<dbReference type="RefSeq" id="WP_212993621.1">
    <property type="nucleotide sequence ID" value="NZ_BAABEA010000033.1"/>
</dbReference>
<sequence>MSEQDELHAALLTRAGRVPDAVLAAARLRLAETGTVDVPEPVVELEFAFRPALPDPRTFQHNVPPLLDLAGRDLGDEIDRAAIAAAQRRPDAVALWRAWRIAPQWAAGTIPPGRVYVLEANGPQAETTAAMMRELSAAGLDLPQVEVYLSGAELPAYTLTARNSGALLWLDGAAPPIRLARVFDAITETGARFRPEHEILTGDDLEQVAGYLEAGTPVLATTGRLPDVVEPERGEVVPMSYRTDGRWLWTDSVTYYLRTYGLAPEPELLAVARTAGFLTPAPGPAEQHRALALLFQSAAIVPAPAG</sequence>
<reference evidence="1" key="1">
    <citation type="submission" date="2021-03" db="EMBL/GenBank/DDBJ databases">
        <title>Whole genome shotgun sequence of Actinoplanes auranticolor NBRC 12245.</title>
        <authorList>
            <person name="Komaki H."/>
            <person name="Tamura T."/>
        </authorList>
    </citation>
    <scope>NUCLEOTIDE SEQUENCE</scope>
    <source>
        <strain evidence="1">NBRC 12245</strain>
    </source>
</reference>
<dbReference type="AlphaFoldDB" id="A0A919SUR2"/>
<dbReference type="EMBL" id="BOQL01000069">
    <property type="protein sequence ID" value="GIM77856.1"/>
    <property type="molecule type" value="Genomic_DNA"/>
</dbReference>
<protein>
    <submittedName>
        <fullName evidence="1">Uncharacterized protein</fullName>
    </submittedName>
</protein>
<keyword evidence="2" id="KW-1185">Reference proteome</keyword>
<proteinExistence type="predicted"/>